<accession>A0A2M7TAE9</accession>
<feature type="transmembrane region" description="Helical" evidence="1">
    <location>
        <begin position="42"/>
        <end position="59"/>
    </location>
</feature>
<keyword evidence="1" id="KW-0472">Membrane</keyword>
<comment type="caution">
    <text evidence="2">The sequence shown here is derived from an EMBL/GenBank/DDBJ whole genome shotgun (WGS) entry which is preliminary data.</text>
</comment>
<organism evidence="2 3">
    <name type="scientific">Candidatus Aquicultor secundus</name>
    <dbReference type="NCBI Taxonomy" id="1973895"/>
    <lineage>
        <taxon>Bacteria</taxon>
        <taxon>Bacillati</taxon>
        <taxon>Actinomycetota</taxon>
        <taxon>Candidatus Aquicultoria</taxon>
        <taxon>Candidatus Aquicultorales</taxon>
        <taxon>Candidatus Aquicultoraceae</taxon>
        <taxon>Candidatus Aquicultor</taxon>
    </lineage>
</organism>
<gene>
    <name evidence="2" type="ORF">COY37_01430</name>
</gene>
<feature type="transmembrane region" description="Helical" evidence="1">
    <location>
        <begin position="116"/>
        <end position="135"/>
    </location>
</feature>
<protein>
    <submittedName>
        <fullName evidence="2">Uncharacterized protein</fullName>
    </submittedName>
</protein>
<reference evidence="3" key="1">
    <citation type="submission" date="2017-09" db="EMBL/GenBank/DDBJ databases">
        <title>Depth-based differentiation of microbial function through sediment-hosted aquifers and enrichment of novel symbionts in the deep terrestrial subsurface.</title>
        <authorList>
            <person name="Probst A.J."/>
            <person name="Ladd B."/>
            <person name="Jarett J.K."/>
            <person name="Geller-Mcgrath D.E."/>
            <person name="Sieber C.M.K."/>
            <person name="Emerson J.B."/>
            <person name="Anantharaman K."/>
            <person name="Thomas B.C."/>
            <person name="Malmstrom R."/>
            <person name="Stieglmeier M."/>
            <person name="Klingl A."/>
            <person name="Woyke T."/>
            <person name="Ryan C.M."/>
            <person name="Banfield J.F."/>
        </authorList>
    </citation>
    <scope>NUCLEOTIDE SEQUENCE [LARGE SCALE GENOMIC DNA]</scope>
</reference>
<evidence type="ECO:0000313" key="2">
    <source>
        <dbReference type="EMBL" id="PIZ41923.1"/>
    </source>
</evidence>
<evidence type="ECO:0000256" key="1">
    <source>
        <dbReference type="SAM" id="Phobius"/>
    </source>
</evidence>
<feature type="transmembrane region" description="Helical" evidence="1">
    <location>
        <begin position="71"/>
        <end position="96"/>
    </location>
</feature>
<dbReference type="RefSeq" id="WP_286677607.1">
    <property type="nucleotide sequence ID" value="NZ_MNXI01000018.1"/>
</dbReference>
<keyword evidence="1" id="KW-1133">Transmembrane helix</keyword>
<evidence type="ECO:0000313" key="3">
    <source>
        <dbReference type="Proteomes" id="UP000230956"/>
    </source>
</evidence>
<dbReference type="EMBL" id="PFNG01000037">
    <property type="protein sequence ID" value="PIZ41923.1"/>
    <property type="molecule type" value="Genomic_DNA"/>
</dbReference>
<proteinExistence type="predicted"/>
<feature type="transmembrane region" description="Helical" evidence="1">
    <location>
        <begin position="5"/>
        <end position="22"/>
    </location>
</feature>
<name>A0A2M7TAE9_9ACTN</name>
<dbReference type="Proteomes" id="UP000230956">
    <property type="component" value="Unassembled WGS sequence"/>
</dbReference>
<sequence>MPFIILVNALSGLIVALLYYPRSPWYLFGAVRLDELWLWSKYALFSSSLLFVFAVLALDKDAKGRGLARSLSAFIATLQGLLNLLPAVLYLIFLHGAATSRIAVHGYTLTITSRQLFLHLLLVTISWATALWLVLKGRERNITEPAQVLEAQVQSSI</sequence>
<dbReference type="AlphaFoldDB" id="A0A2M7TAE9"/>
<keyword evidence="1" id="KW-0812">Transmembrane</keyword>